<proteinExistence type="predicted"/>
<keyword evidence="1" id="KW-0479">Metal-binding</keyword>
<evidence type="ECO:0000256" key="2">
    <source>
        <dbReference type="ARBA" id="ARBA00022771"/>
    </source>
</evidence>
<dbReference type="Pfam" id="PF04500">
    <property type="entry name" value="FLYWCH"/>
    <property type="match status" value="1"/>
</dbReference>
<sequence>MALVYPEDPVFRSLKVNFKTQPFYTTSRLGRPVLQLGPHRFNQTSQNEGPKSSWRDIFLEVQVWEACDNRGKVPVQQVQPEFRAQGALAVCEGSLRLPRDQVRFVTSIRGNQMIVYNRHRFSYNKSTIGSIPKKRWVCTRWSNGCRASLTTLQDTIIKCNDTHTH</sequence>
<evidence type="ECO:0000313" key="5">
    <source>
        <dbReference type="EMBL" id="CAD0200281.1"/>
    </source>
</evidence>
<feature type="domain" description="FLYWCH-type" evidence="4">
    <location>
        <begin position="104"/>
        <end position="165"/>
    </location>
</feature>
<evidence type="ECO:0000259" key="4">
    <source>
        <dbReference type="Pfam" id="PF04500"/>
    </source>
</evidence>
<keyword evidence="2" id="KW-0863">Zinc-finger</keyword>
<protein>
    <recommendedName>
        <fullName evidence="4">FLYWCH-type domain-containing protein</fullName>
    </recommendedName>
</protein>
<evidence type="ECO:0000256" key="1">
    <source>
        <dbReference type="ARBA" id="ARBA00022723"/>
    </source>
</evidence>
<dbReference type="Gene3D" id="2.20.25.240">
    <property type="match status" value="1"/>
</dbReference>
<dbReference type="EMBL" id="LR824015">
    <property type="protein sequence ID" value="CAD0200281.1"/>
    <property type="molecule type" value="Genomic_DNA"/>
</dbReference>
<reference evidence="5" key="1">
    <citation type="submission" date="2021-12" db="EMBL/GenBank/DDBJ databases">
        <authorList>
            <person name="King R."/>
        </authorList>
    </citation>
    <scope>NUCLEOTIDE SEQUENCE</scope>
</reference>
<gene>
    <name evidence="5" type="ORF">CINC_LOCUS1968</name>
</gene>
<accession>A0A9N8L129</accession>
<evidence type="ECO:0000256" key="3">
    <source>
        <dbReference type="ARBA" id="ARBA00022833"/>
    </source>
</evidence>
<dbReference type="OrthoDB" id="6159439at2759"/>
<evidence type="ECO:0000313" key="6">
    <source>
        <dbReference type="Proteomes" id="UP001154114"/>
    </source>
</evidence>
<keyword evidence="6" id="KW-1185">Reference proteome</keyword>
<dbReference type="GO" id="GO:0008270">
    <property type="term" value="F:zinc ion binding"/>
    <property type="evidence" value="ECO:0007669"/>
    <property type="project" value="UniProtKB-KW"/>
</dbReference>
<dbReference type="AlphaFoldDB" id="A0A9N8L129"/>
<dbReference type="InterPro" id="IPR007588">
    <property type="entry name" value="Znf_FLYWCH"/>
</dbReference>
<name>A0A9N8L129_CHRIL</name>
<dbReference type="Proteomes" id="UP001154114">
    <property type="component" value="Chromosome 12"/>
</dbReference>
<organism evidence="5 6">
    <name type="scientific">Chrysodeixis includens</name>
    <name type="common">Soybean looper</name>
    <name type="synonym">Pseudoplusia includens</name>
    <dbReference type="NCBI Taxonomy" id="689277"/>
    <lineage>
        <taxon>Eukaryota</taxon>
        <taxon>Metazoa</taxon>
        <taxon>Ecdysozoa</taxon>
        <taxon>Arthropoda</taxon>
        <taxon>Hexapoda</taxon>
        <taxon>Insecta</taxon>
        <taxon>Pterygota</taxon>
        <taxon>Neoptera</taxon>
        <taxon>Endopterygota</taxon>
        <taxon>Lepidoptera</taxon>
        <taxon>Glossata</taxon>
        <taxon>Ditrysia</taxon>
        <taxon>Noctuoidea</taxon>
        <taxon>Noctuidae</taxon>
        <taxon>Plusiinae</taxon>
        <taxon>Chrysodeixis</taxon>
    </lineage>
</organism>
<keyword evidence="3" id="KW-0862">Zinc</keyword>